<proteinExistence type="inferred from homology"/>
<dbReference type="Gene3D" id="3.90.230.10">
    <property type="entry name" value="Creatinase/methionine aminopeptidase superfamily"/>
    <property type="match status" value="1"/>
</dbReference>
<dbReference type="EMBL" id="CP012673">
    <property type="protein sequence ID" value="AUX48595.1"/>
    <property type="molecule type" value="Genomic_DNA"/>
</dbReference>
<evidence type="ECO:0000313" key="10">
    <source>
        <dbReference type="EMBL" id="AUX48595.1"/>
    </source>
</evidence>
<dbReference type="InterPro" id="IPR036005">
    <property type="entry name" value="Creatinase/aminopeptidase-like"/>
</dbReference>
<feature type="region of interest" description="Disordered" evidence="8">
    <location>
        <begin position="1"/>
        <end position="46"/>
    </location>
</feature>
<dbReference type="SUPFAM" id="SSF55920">
    <property type="entry name" value="Creatinase/aminopeptidase"/>
    <property type="match status" value="1"/>
</dbReference>
<dbReference type="GO" id="GO:0030145">
    <property type="term" value="F:manganese ion binding"/>
    <property type="evidence" value="ECO:0007669"/>
    <property type="project" value="InterPro"/>
</dbReference>
<protein>
    <recommendedName>
        <fullName evidence="4">Xaa-Pro aminopeptidase</fullName>
        <ecNumber evidence="4">3.4.11.9</ecNumber>
    </recommendedName>
</protein>
<dbReference type="OrthoDB" id="9806388at2"/>
<keyword evidence="5" id="KW-0479">Metal-binding</keyword>
<evidence type="ECO:0000313" key="11">
    <source>
        <dbReference type="Proteomes" id="UP000238348"/>
    </source>
</evidence>
<keyword evidence="6" id="KW-0378">Hydrolase</keyword>
<feature type="domain" description="Aminopeptidase P N-terminal" evidence="9">
    <location>
        <begin position="72"/>
        <end position="219"/>
    </location>
</feature>
<keyword evidence="10" id="KW-0645">Protease</keyword>
<comment type="catalytic activity">
    <reaction evidence="1">
        <text>Release of any N-terminal amino acid, including proline, that is linked to proline, even from a dipeptide or tripeptide.</text>
        <dbReference type="EC" id="3.4.11.9"/>
    </reaction>
</comment>
<dbReference type="RefSeq" id="WP_104986431.1">
    <property type="nucleotide sequence ID" value="NZ_CP012673.1"/>
</dbReference>
<comment type="similarity">
    <text evidence="3">Belongs to the peptidase M24B family.</text>
</comment>
<dbReference type="EC" id="3.4.11.9" evidence="4"/>
<dbReference type="PANTHER" id="PTHR43226:SF4">
    <property type="entry name" value="XAA-PRO AMINOPEPTIDASE 3"/>
    <property type="match status" value="1"/>
</dbReference>
<evidence type="ECO:0000259" key="9">
    <source>
        <dbReference type="SMART" id="SM01011"/>
    </source>
</evidence>
<evidence type="ECO:0000256" key="8">
    <source>
        <dbReference type="SAM" id="MobiDB-lite"/>
    </source>
</evidence>
<gene>
    <name evidence="10" type="ORF">SOCE26_101340</name>
</gene>
<dbReference type="InterPro" id="IPR000994">
    <property type="entry name" value="Pept_M24"/>
</dbReference>
<keyword evidence="7" id="KW-0464">Manganese</keyword>
<reference evidence="10 11" key="1">
    <citation type="submission" date="2015-09" db="EMBL/GenBank/DDBJ databases">
        <title>Sorangium comparison.</title>
        <authorList>
            <person name="Zaburannyi N."/>
            <person name="Bunk B."/>
            <person name="Overmann J."/>
            <person name="Mueller R."/>
        </authorList>
    </citation>
    <scope>NUCLEOTIDE SEQUENCE [LARGE SCALE GENOMIC DNA]</scope>
    <source>
        <strain evidence="10 11">So ce26</strain>
    </source>
</reference>
<dbReference type="Pfam" id="PF05195">
    <property type="entry name" value="AMP_N"/>
    <property type="match status" value="1"/>
</dbReference>
<dbReference type="AlphaFoldDB" id="A0A2L0FAJ0"/>
<accession>A0A2L0FAJ0</accession>
<dbReference type="GO" id="GO:0005829">
    <property type="term" value="C:cytosol"/>
    <property type="evidence" value="ECO:0007669"/>
    <property type="project" value="TreeGrafter"/>
</dbReference>
<dbReference type="SMART" id="SM01011">
    <property type="entry name" value="AMP_N"/>
    <property type="match status" value="1"/>
</dbReference>
<evidence type="ECO:0000256" key="3">
    <source>
        <dbReference type="ARBA" id="ARBA00008766"/>
    </source>
</evidence>
<dbReference type="Pfam" id="PF00557">
    <property type="entry name" value="Peptidase_M24"/>
    <property type="match status" value="1"/>
</dbReference>
<dbReference type="GO" id="GO:0070006">
    <property type="term" value="F:metalloaminopeptidase activity"/>
    <property type="evidence" value="ECO:0007669"/>
    <property type="project" value="InterPro"/>
</dbReference>
<evidence type="ECO:0000256" key="2">
    <source>
        <dbReference type="ARBA" id="ARBA00001936"/>
    </source>
</evidence>
<dbReference type="InterPro" id="IPR029149">
    <property type="entry name" value="Creatin/AminoP/Spt16_N"/>
</dbReference>
<dbReference type="InterPro" id="IPR052433">
    <property type="entry name" value="X-Pro_dipept-like"/>
</dbReference>
<evidence type="ECO:0000256" key="7">
    <source>
        <dbReference type="ARBA" id="ARBA00023211"/>
    </source>
</evidence>
<dbReference type="PANTHER" id="PTHR43226">
    <property type="entry name" value="XAA-PRO AMINOPEPTIDASE 3"/>
    <property type="match status" value="1"/>
</dbReference>
<dbReference type="InterPro" id="IPR007865">
    <property type="entry name" value="Aminopep_P_N"/>
</dbReference>
<evidence type="ECO:0000256" key="6">
    <source>
        <dbReference type="ARBA" id="ARBA00022801"/>
    </source>
</evidence>
<name>A0A2L0FAJ0_SORCE</name>
<evidence type="ECO:0000256" key="5">
    <source>
        <dbReference type="ARBA" id="ARBA00022723"/>
    </source>
</evidence>
<feature type="compositionally biased region" description="Low complexity" evidence="8">
    <location>
        <begin position="15"/>
        <end position="41"/>
    </location>
</feature>
<evidence type="ECO:0000256" key="4">
    <source>
        <dbReference type="ARBA" id="ARBA00012574"/>
    </source>
</evidence>
<sequence>MSTTFDNSAPDPVQADPAPRASAGAGSAEAPAAAGGAPEAKPASHDTSLPEALVTFMLDRWAPAPRELPQPIAHAEVFAARRRALSKLFPAETLIIPTGHEKVRANDTHYRFRPGSDFFYLTGNLEPDCVLVMQPQEGGGHRDILFVEPNPGRSDKTFFTDRVKGELWVGPRLGVDQSRAHFGVDECRGLPELDAYLSGLVGAVTHPHRVLRGMSDRVDNLLAKQDRDKQLGEALSEMRLLKDALEIQELEAVVASTKRGFEDVIRALPAGRSEREVEGIFNLRARVEGNDVGYGTIAAAGHHACILHWTRNDGKLDPEKLLLIDAGVEGNSLYTADITRTLPIGGKFSPEQREIYELVLEAQEAALREVKPGNDFMEPNRAAMRVLARGLERLGILPVSAEEALKEDKQFYRRYSLHNVSHMLGLDVHDCAQARQQVYKFGKLQPGMVLTVEPGLYFQLDDETVPARYRGIGVRIEDDVLVTESGHRNLSCEIPRTVGDVEAWMAGIWAAAK</sequence>
<evidence type="ECO:0000256" key="1">
    <source>
        <dbReference type="ARBA" id="ARBA00001424"/>
    </source>
</evidence>
<keyword evidence="10" id="KW-0031">Aminopeptidase</keyword>
<dbReference type="CDD" id="cd01087">
    <property type="entry name" value="Prolidase"/>
    <property type="match status" value="1"/>
</dbReference>
<dbReference type="SUPFAM" id="SSF53092">
    <property type="entry name" value="Creatinase/prolidase N-terminal domain"/>
    <property type="match status" value="1"/>
</dbReference>
<comment type="cofactor">
    <cofactor evidence="2">
        <name>Mn(2+)</name>
        <dbReference type="ChEBI" id="CHEBI:29035"/>
    </cofactor>
</comment>
<dbReference type="Gene3D" id="3.40.350.10">
    <property type="entry name" value="Creatinase/prolidase N-terminal domain"/>
    <property type="match status" value="1"/>
</dbReference>
<organism evidence="10 11">
    <name type="scientific">Sorangium cellulosum</name>
    <name type="common">Polyangium cellulosum</name>
    <dbReference type="NCBI Taxonomy" id="56"/>
    <lineage>
        <taxon>Bacteria</taxon>
        <taxon>Pseudomonadati</taxon>
        <taxon>Myxococcota</taxon>
        <taxon>Polyangia</taxon>
        <taxon>Polyangiales</taxon>
        <taxon>Polyangiaceae</taxon>
        <taxon>Sorangium</taxon>
    </lineage>
</organism>
<dbReference type="Proteomes" id="UP000238348">
    <property type="component" value="Chromosome"/>
</dbReference>
<dbReference type="GO" id="GO:0006508">
    <property type="term" value="P:proteolysis"/>
    <property type="evidence" value="ECO:0007669"/>
    <property type="project" value="TreeGrafter"/>
</dbReference>